<feature type="region of interest" description="Disordered" evidence="1">
    <location>
        <begin position="294"/>
        <end position="315"/>
    </location>
</feature>
<evidence type="ECO:0000313" key="3">
    <source>
        <dbReference type="Proteomes" id="UP001438707"/>
    </source>
</evidence>
<gene>
    <name evidence="2" type="ORF">WJX74_009695</name>
</gene>
<protein>
    <submittedName>
        <fullName evidence="2">Uncharacterized protein</fullName>
    </submittedName>
</protein>
<dbReference type="Proteomes" id="UP001438707">
    <property type="component" value="Unassembled WGS sequence"/>
</dbReference>
<sequence length="526" mass="56941">MQTTQEWLSRVCAALTSSQPEWGPETSTSSGILQSPPLDLEWALPRSASMPEPVSRARQQLVQQIMAEQQARMEQPPVLPPRDMRLERFLVRLKEYQESVRQAIKDGPLSHRSGKQASDEELENSGGPIDVLDVLDHIMAAQEALAMSQLARSKNKQKGTRGSMLLQKANRVLSMLQTNRASMSSRGDSLAPSLQHDMSRKASMGFLPPNLDGSALRQWLATGGEEHAYGEDAPAETSRSELDQRDDEAMLQKVASQMRTRGVEESPPVTTRDEFEGDGIIAQRQASADLATVQQRSVNQGPVTADSEGSTADGRPILSGAPDFVELAFIPMPVLAKLPEPSSNIGGRTALMQARLQRIWNILEMPPKAQLHMAKKWSSGGQPVRFADAIHGWEMAVAGLLERERALGRLLRARQAMNRAGLLQLAAHANALEEAALEFATAAAQQELSAQLLQEDFGDDLSYRGSSYPGPDAVSPDQLDMLVKAASDRAKAQGSTALIAQASKGSSGATSSTVSAESTARSSSHR</sequence>
<feature type="region of interest" description="Disordered" evidence="1">
    <location>
        <begin position="227"/>
        <end position="246"/>
    </location>
</feature>
<dbReference type="InterPro" id="IPR037383">
    <property type="entry name" value="CCDC87"/>
</dbReference>
<feature type="region of interest" description="Disordered" evidence="1">
    <location>
        <begin position="17"/>
        <end position="36"/>
    </location>
</feature>
<evidence type="ECO:0000256" key="1">
    <source>
        <dbReference type="SAM" id="MobiDB-lite"/>
    </source>
</evidence>
<dbReference type="AlphaFoldDB" id="A0AAW1QTM4"/>
<evidence type="ECO:0000313" key="2">
    <source>
        <dbReference type="EMBL" id="KAK9824797.1"/>
    </source>
</evidence>
<accession>A0AAW1QTM4</accession>
<proteinExistence type="predicted"/>
<feature type="compositionally biased region" description="Polar residues" evidence="1">
    <location>
        <begin position="17"/>
        <end position="33"/>
    </location>
</feature>
<reference evidence="2 3" key="1">
    <citation type="journal article" date="2024" name="Nat. Commun.">
        <title>Phylogenomics reveals the evolutionary origins of lichenization in chlorophyte algae.</title>
        <authorList>
            <person name="Puginier C."/>
            <person name="Libourel C."/>
            <person name="Otte J."/>
            <person name="Skaloud P."/>
            <person name="Haon M."/>
            <person name="Grisel S."/>
            <person name="Petersen M."/>
            <person name="Berrin J.G."/>
            <person name="Delaux P.M."/>
            <person name="Dal Grande F."/>
            <person name="Keller J."/>
        </authorList>
    </citation>
    <scope>NUCLEOTIDE SEQUENCE [LARGE SCALE GENOMIC DNA]</scope>
    <source>
        <strain evidence="2 3">SAG 2145</strain>
    </source>
</reference>
<keyword evidence="3" id="KW-1185">Reference proteome</keyword>
<organism evidence="2 3">
    <name type="scientific">Apatococcus lobatus</name>
    <dbReference type="NCBI Taxonomy" id="904363"/>
    <lineage>
        <taxon>Eukaryota</taxon>
        <taxon>Viridiplantae</taxon>
        <taxon>Chlorophyta</taxon>
        <taxon>core chlorophytes</taxon>
        <taxon>Trebouxiophyceae</taxon>
        <taxon>Chlorellales</taxon>
        <taxon>Chlorellaceae</taxon>
        <taxon>Apatococcus</taxon>
    </lineage>
</organism>
<feature type="region of interest" description="Disordered" evidence="1">
    <location>
        <begin position="104"/>
        <end position="126"/>
    </location>
</feature>
<dbReference type="EMBL" id="JALJOS010000028">
    <property type="protein sequence ID" value="KAK9824797.1"/>
    <property type="molecule type" value="Genomic_DNA"/>
</dbReference>
<feature type="compositionally biased region" description="Low complexity" evidence="1">
    <location>
        <begin position="500"/>
        <end position="526"/>
    </location>
</feature>
<feature type="compositionally biased region" description="Polar residues" evidence="1">
    <location>
        <begin position="294"/>
        <end position="310"/>
    </location>
</feature>
<dbReference type="PANTHER" id="PTHR16078:SF1">
    <property type="entry name" value="COILED-COIL DOMAIN-CONTAINING PROTEIN 87"/>
    <property type="match status" value="1"/>
</dbReference>
<name>A0AAW1QTM4_9CHLO</name>
<feature type="region of interest" description="Disordered" evidence="1">
    <location>
        <begin position="494"/>
        <end position="526"/>
    </location>
</feature>
<comment type="caution">
    <text evidence="2">The sequence shown here is derived from an EMBL/GenBank/DDBJ whole genome shotgun (WGS) entry which is preliminary data.</text>
</comment>
<dbReference type="PANTHER" id="PTHR16078">
    <property type="entry name" value="COILED-COIL DOMAIN-CONTAINING PROTEIN 87"/>
    <property type="match status" value="1"/>
</dbReference>